<dbReference type="InterPro" id="IPR002994">
    <property type="entry name" value="Surf1/Shy1"/>
</dbReference>
<keyword evidence="1" id="KW-0472">Membrane</keyword>
<dbReference type="CDD" id="cd06662">
    <property type="entry name" value="SURF1"/>
    <property type="match status" value="1"/>
</dbReference>
<keyword evidence="1" id="KW-0812">Transmembrane</keyword>
<organism evidence="2 3">
    <name type="scientific">Pontixanthobacter aestiaquae</name>
    <dbReference type="NCBI Taxonomy" id="1509367"/>
    <lineage>
        <taxon>Bacteria</taxon>
        <taxon>Pseudomonadati</taxon>
        <taxon>Pseudomonadota</taxon>
        <taxon>Alphaproteobacteria</taxon>
        <taxon>Sphingomonadales</taxon>
        <taxon>Erythrobacteraceae</taxon>
        <taxon>Pontixanthobacter</taxon>
    </lineage>
</organism>
<gene>
    <name evidence="2" type="ORF">GRI35_07300</name>
</gene>
<comment type="subcellular location">
    <subcellularLocation>
        <location evidence="1">Cell membrane</location>
        <topology evidence="1">Multi-pass membrane protein</topology>
    </subcellularLocation>
</comment>
<accession>A0A844Z762</accession>
<protein>
    <recommendedName>
        <fullName evidence="1">SURF1-like protein</fullName>
    </recommendedName>
</protein>
<dbReference type="RefSeq" id="WP_160613552.1">
    <property type="nucleotide sequence ID" value="NZ_JAUFQM010000001.1"/>
</dbReference>
<evidence type="ECO:0000256" key="1">
    <source>
        <dbReference type="RuleBase" id="RU363076"/>
    </source>
</evidence>
<name>A0A844Z762_9SPHN</name>
<keyword evidence="3" id="KW-1185">Reference proteome</keyword>
<keyword evidence="1" id="KW-1003">Cell membrane</keyword>
<reference evidence="2 3" key="1">
    <citation type="submission" date="2019-12" db="EMBL/GenBank/DDBJ databases">
        <title>Genomic-based taxomic classification of the family Erythrobacteraceae.</title>
        <authorList>
            <person name="Xu L."/>
        </authorList>
    </citation>
    <scope>NUCLEOTIDE SEQUENCE [LARGE SCALE GENOMIC DNA]</scope>
    <source>
        <strain evidence="2 3">KCTC 42006</strain>
    </source>
</reference>
<comment type="similarity">
    <text evidence="1">Belongs to the SURF1 family.</text>
</comment>
<feature type="transmembrane region" description="Helical" evidence="1">
    <location>
        <begin position="7"/>
        <end position="27"/>
    </location>
</feature>
<dbReference type="Proteomes" id="UP000460290">
    <property type="component" value="Unassembled WGS sequence"/>
</dbReference>
<proteinExistence type="inferred from homology"/>
<dbReference type="OrthoDB" id="6079986at2"/>
<dbReference type="GO" id="GO:0005886">
    <property type="term" value="C:plasma membrane"/>
    <property type="evidence" value="ECO:0007669"/>
    <property type="project" value="UniProtKB-SubCell"/>
</dbReference>
<dbReference type="EMBL" id="WTYZ01000001">
    <property type="protein sequence ID" value="MXO83172.1"/>
    <property type="molecule type" value="Genomic_DNA"/>
</dbReference>
<keyword evidence="1" id="KW-1133">Transmembrane helix</keyword>
<dbReference type="AlphaFoldDB" id="A0A844Z762"/>
<comment type="caution">
    <text evidence="2">The sequence shown here is derived from an EMBL/GenBank/DDBJ whole genome shotgun (WGS) entry which is preliminary data.</text>
</comment>
<dbReference type="Pfam" id="PF02104">
    <property type="entry name" value="SURF1"/>
    <property type="match status" value="1"/>
</dbReference>
<sequence>MKPRSIPIVPTIIVGIAIAIMIALGFWQMSRADEKDAMVESFLAVREQQTVVPFPRKAEDVDAALYRRSEVECTQVLSTRSTAARDPNGTSGLAQVALCNLAGGGQAEIMLGWTARPFDSLWEGGVVTGYVAPSKEGPRLVASPPTFGLQQLAPPDPRDLPNNHMAYAGQWFFFALTALIMYIFVLRGRTKDS</sequence>
<feature type="transmembrane region" description="Helical" evidence="1">
    <location>
        <begin position="165"/>
        <end position="185"/>
    </location>
</feature>
<evidence type="ECO:0000313" key="2">
    <source>
        <dbReference type="EMBL" id="MXO83172.1"/>
    </source>
</evidence>
<evidence type="ECO:0000313" key="3">
    <source>
        <dbReference type="Proteomes" id="UP000460290"/>
    </source>
</evidence>